<dbReference type="GO" id="GO:0005681">
    <property type="term" value="C:spliceosomal complex"/>
    <property type="evidence" value="ECO:0007669"/>
    <property type="project" value="UniProtKB-KW"/>
</dbReference>
<evidence type="ECO:0000256" key="5">
    <source>
        <dbReference type="ARBA" id="ARBA00013194"/>
    </source>
</evidence>
<dbReference type="InterPro" id="IPR020892">
    <property type="entry name" value="Cyclophilin-type_PPIase_CS"/>
</dbReference>
<evidence type="ECO:0000256" key="9">
    <source>
        <dbReference type="ARBA" id="ARBA00023187"/>
    </source>
</evidence>
<dbReference type="GO" id="GO:0005737">
    <property type="term" value="C:cytoplasm"/>
    <property type="evidence" value="ECO:0007669"/>
    <property type="project" value="TreeGrafter"/>
</dbReference>
<evidence type="ECO:0000256" key="4">
    <source>
        <dbReference type="ARBA" id="ARBA00010028"/>
    </source>
</evidence>
<keyword evidence="7" id="KW-0747">Spliceosome</keyword>
<keyword evidence="11" id="KW-0539">Nucleus</keyword>
<dbReference type="PROSITE" id="PS50072">
    <property type="entry name" value="CSA_PPIASE_2"/>
    <property type="match status" value="1"/>
</dbReference>
<dbReference type="GO" id="GO:0008380">
    <property type="term" value="P:RNA splicing"/>
    <property type="evidence" value="ECO:0007669"/>
    <property type="project" value="UniProtKB-KW"/>
</dbReference>
<dbReference type="InterPro" id="IPR002130">
    <property type="entry name" value="Cyclophilin-type_PPIase_dom"/>
</dbReference>
<evidence type="ECO:0000256" key="1">
    <source>
        <dbReference type="ARBA" id="ARBA00000971"/>
    </source>
</evidence>
<dbReference type="Pfam" id="PF00160">
    <property type="entry name" value="Pro_isomerase"/>
    <property type="match status" value="1"/>
</dbReference>
<feature type="region of interest" description="Disordered" evidence="12">
    <location>
        <begin position="217"/>
        <end position="375"/>
    </location>
</feature>
<dbReference type="GO" id="GO:0006397">
    <property type="term" value="P:mRNA processing"/>
    <property type="evidence" value="ECO:0007669"/>
    <property type="project" value="UniProtKB-KW"/>
</dbReference>
<dbReference type="InterPro" id="IPR029000">
    <property type="entry name" value="Cyclophilin-like_dom_sf"/>
</dbReference>
<dbReference type="Gene3D" id="2.40.100.10">
    <property type="entry name" value="Cyclophilin-like"/>
    <property type="match status" value="1"/>
</dbReference>
<evidence type="ECO:0000256" key="12">
    <source>
        <dbReference type="SAM" id="MobiDB-lite"/>
    </source>
</evidence>
<protein>
    <recommendedName>
        <fullName evidence="5">peptidylprolyl isomerase</fullName>
        <ecNumber evidence="5">5.2.1.8</ecNumber>
    </recommendedName>
</protein>
<dbReference type="GO" id="GO:0016018">
    <property type="term" value="F:cyclosporin A binding"/>
    <property type="evidence" value="ECO:0007669"/>
    <property type="project" value="TreeGrafter"/>
</dbReference>
<dbReference type="PANTHER" id="PTHR11071">
    <property type="entry name" value="PEPTIDYL-PROLYL CIS-TRANS ISOMERASE"/>
    <property type="match status" value="1"/>
</dbReference>
<evidence type="ECO:0000259" key="13">
    <source>
        <dbReference type="PROSITE" id="PS50072"/>
    </source>
</evidence>
<keyword evidence="10" id="KW-0413">Isomerase</keyword>
<evidence type="ECO:0000313" key="14">
    <source>
        <dbReference type="EMBL" id="KAI3435791.1"/>
    </source>
</evidence>
<evidence type="ECO:0000256" key="2">
    <source>
        <dbReference type="ARBA" id="ARBA00004123"/>
    </source>
</evidence>
<reference evidence="14" key="1">
    <citation type="journal article" date="2019" name="Plant J.">
        <title>Chlorella vulgaris genome assembly and annotation reveals the molecular basis for metabolic acclimation to high light conditions.</title>
        <authorList>
            <person name="Cecchin M."/>
            <person name="Marcolungo L."/>
            <person name="Rossato M."/>
            <person name="Girolomoni L."/>
            <person name="Cosentino E."/>
            <person name="Cuine S."/>
            <person name="Li-Beisson Y."/>
            <person name="Delledonne M."/>
            <person name="Ballottari M."/>
        </authorList>
    </citation>
    <scope>NUCLEOTIDE SEQUENCE</scope>
    <source>
        <strain evidence="14">211/11P</strain>
    </source>
</reference>
<keyword evidence="15" id="KW-1185">Reference proteome</keyword>
<keyword evidence="9" id="KW-0508">mRNA splicing</keyword>
<evidence type="ECO:0000256" key="7">
    <source>
        <dbReference type="ARBA" id="ARBA00022728"/>
    </source>
</evidence>
<sequence length="534" mass="57613">MATAAELDNPRVYFDISIAGEESGRVVMTLFADVVPKTAENFRCLCTGEAGVSKSGKALHYKGSLFHRVIPDFMCQGGDFENADGTGGESIYGQTFADENFTLTHTEPGTLSMANAGPGTNGSQFFLTTAPCPWLDGKHVVFGRVTEGMPVVRRMEALGSRNGRTSQKIYIADCGELPSKRQIMAKILKEREEAASLKQDPVFVDPDAEARARLKALQGGGDGGGAAAAAGGEGGAKAPYKTAQDELRELEEKEAAEAAARQAAATTAAAQQQRQQLGAAPAAPQAGDGEEAEDGGEGGEGGEFVDPTAGMSGRQKKLFQLQQRMKAARKANEHAVVIEKRKQAAKKADAAAGDGAGGDRQGSKRKWFEEKQKRKEEELAKLGLDASKAHRLETAETAEALYKKREKKPAPEGWEQFNQATLAAAYEKRTDKIKPDRAEYEAAKASDPEFYRTADSLLYGSTGRVSEAGVDRMVAELNERQGKSFSRRRAHRDDKDVDYINDRNAFFNKKIERAFGAHAAEIKANLERGTALPQ</sequence>
<keyword evidence="6" id="KW-0507">mRNA processing</keyword>
<dbReference type="GO" id="GO:0006457">
    <property type="term" value="P:protein folding"/>
    <property type="evidence" value="ECO:0007669"/>
    <property type="project" value="InterPro"/>
</dbReference>
<organism evidence="14 15">
    <name type="scientific">Chlorella vulgaris</name>
    <name type="common">Green alga</name>
    <dbReference type="NCBI Taxonomy" id="3077"/>
    <lineage>
        <taxon>Eukaryota</taxon>
        <taxon>Viridiplantae</taxon>
        <taxon>Chlorophyta</taxon>
        <taxon>core chlorophytes</taxon>
        <taxon>Trebouxiophyceae</taxon>
        <taxon>Chlorellales</taxon>
        <taxon>Chlorellaceae</taxon>
        <taxon>Chlorella clade</taxon>
        <taxon>Chlorella</taxon>
    </lineage>
</organism>
<gene>
    <name evidence="14" type="ORF">D9Q98_001849</name>
</gene>
<accession>A0A9D4TV50</accession>
<feature type="compositionally biased region" description="Gly residues" evidence="12">
    <location>
        <begin position="218"/>
        <end position="235"/>
    </location>
</feature>
<dbReference type="GO" id="GO:0003755">
    <property type="term" value="F:peptidyl-prolyl cis-trans isomerase activity"/>
    <property type="evidence" value="ECO:0007669"/>
    <property type="project" value="UniProtKB-KW"/>
</dbReference>
<comment type="catalytic activity">
    <reaction evidence="1">
        <text>[protein]-peptidylproline (omega=180) = [protein]-peptidylproline (omega=0)</text>
        <dbReference type="Rhea" id="RHEA:16237"/>
        <dbReference type="Rhea" id="RHEA-COMP:10747"/>
        <dbReference type="Rhea" id="RHEA-COMP:10748"/>
        <dbReference type="ChEBI" id="CHEBI:83833"/>
        <dbReference type="ChEBI" id="CHEBI:83834"/>
        <dbReference type="EC" id="5.2.1.8"/>
    </reaction>
</comment>
<dbReference type="SUPFAM" id="SSF50891">
    <property type="entry name" value="Cyclophilin-like"/>
    <property type="match status" value="1"/>
</dbReference>
<reference evidence="14" key="2">
    <citation type="submission" date="2020-11" db="EMBL/GenBank/DDBJ databases">
        <authorList>
            <person name="Cecchin M."/>
            <person name="Marcolungo L."/>
            <person name="Rossato M."/>
            <person name="Girolomoni L."/>
            <person name="Cosentino E."/>
            <person name="Cuine S."/>
            <person name="Li-Beisson Y."/>
            <person name="Delledonne M."/>
            <person name="Ballottari M."/>
        </authorList>
    </citation>
    <scope>NUCLEOTIDE SEQUENCE</scope>
    <source>
        <strain evidence="14">211/11P</strain>
        <tissue evidence="14">Whole cell</tissue>
    </source>
</reference>
<dbReference type="InterPro" id="IPR013260">
    <property type="entry name" value="mRNA_splic_SYF2"/>
</dbReference>
<dbReference type="EMBL" id="SIDB01000002">
    <property type="protein sequence ID" value="KAI3435791.1"/>
    <property type="molecule type" value="Genomic_DNA"/>
</dbReference>
<dbReference type="Pfam" id="PF08231">
    <property type="entry name" value="SYF2"/>
    <property type="match status" value="1"/>
</dbReference>
<feature type="compositionally biased region" description="Acidic residues" evidence="12">
    <location>
        <begin position="288"/>
        <end position="297"/>
    </location>
</feature>
<name>A0A9D4TV50_CHLVU</name>
<feature type="compositionally biased region" description="Low complexity" evidence="12">
    <location>
        <begin position="257"/>
        <end position="287"/>
    </location>
</feature>
<comment type="caution">
    <text evidence="14">The sequence shown here is derived from an EMBL/GenBank/DDBJ whole genome shotgun (WGS) entry which is preliminary data.</text>
</comment>
<feature type="compositionally biased region" description="Basic and acidic residues" evidence="12">
    <location>
        <begin position="330"/>
        <end position="349"/>
    </location>
</feature>
<proteinExistence type="inferred from homology"/>
<dbReference type="OrthoDB" id="199717at2759"/>
<feature type="compositionally biased region" description="Basic and acidic residues" evidence="12">
    <location>
        <begin position="243"/>
        <end position="256"/>
    </location>
</feature>
<dbReference type="PROSITE" id="PS00170">
    <property type="entry name" value="CSA_PPIASE_1"/>
    <property type="match status" value="1"/>
</dbReference>
<feature type="compositionally biased region" description="Basic and acidic residues" evidence="12">
    <location>
        <begin position="366"/>
        <end position="375"/>
    </location>
</feature>
<evidence type="ECO:0000256" key="10">
    <source>
        <dbReference type="ARBA" id="ARBA00023235"/>
    </source>
</evidence>
<evidence type="ECO:0000313" key="15">
    <source>
        <dbReference type="Proteomes" id="UP001055712"/>
    </source>
</evidence>
<dbReference type="PANTHER" id="PTHR11071:SF561">
    <property type="entry name" value="PEPTIDYL-PROLYL CIS-TRANS ISOMERASE D-RELATED"/>
    <property type="match status" value="1"/>
</dbReference>
<comment type="subcellular location">
    <subcellularLocation>
        <location evidence="2">Nucleus</location>
    </subcellularLocation>
</comment>
<dbReference type="PRINTS" id="PR00153">
    <property type="entry name" value="CSAPPISMRASE"/>
</dbReference>
<dbReference type="CDD" id="cd01926">
    <property type="entry name" value="cyclophilin_ABH_like"/>
    <property type="match status" value="1"/>
</dbReference>
<evidence type="ECO:0000256" key="3">
    <source>
        <dbReference type="ARBA" id="ARBA00007365"/>
    </source>
</evidence>
<evidence type="ECO:0000256" key="11">
    <source>
        <dbReference type="ARBA" id="ARBA00023242"/>
    </source>
</evidence>
<dbReference type="AlphaFoldDB" id="A0A9D4TV50"/>
<evidence type="ECO:0000256" key="8">
    <source>
        <dbReference type="ARBA" id="ARBA00023110"/>
    </source>
</evidence>
<comment type="similarity">
    <text evidence="4">Belongs to the SYF2 family.</text>
</comment>
<keyword evidence="8" id="KW-0697">Rotamase</keyword>
<evidence type="ECO:0000256" key="6">
    <source>
        <dbReference type="ARBA" id="ARBA00022664"/>
    </source>
</evidence>
<comment type="similarity">
    <text evidence="3">Belongs to the cyclophilin-type PPIase family.</text>
</comment>
<dbReference type="EC" id="5.2.1.8" evidence="5"/>
<feature type="domain" description="PPIase cyclophilin-type" evidence="13">
    <location>
        <begin position="13"/>
        <end position="176"/>
    </location>
</feature>
<dbReference type="Proteomes" id="UP001055712">
    <property type="component" value="Unassembled WGS sequence"/>
</dbReference>
<dbReference type="FunFam" id="2.40.100.10:FF:000002">
    <property type="entry name" value="Peptidyl-prolyl cis-trans isomerase"/>
    <property type="match status" value="1"/>
</dbReference>